<keyword evidence="4" id="KW-1133">Transmembrane helix</keyword>
<dbReference type="InterPro" id="IPR035595">
    <property type="entry name" value="UDP_glycos_trans_CS"/>
</dbReference>
<evidence type="ECO:0000256" key="3">
    <source>
        <dbReference type="ARBA" id="ARBA00022679"/>
    </source>
</evidence>
<keyword evidence="4" id="KW-0472">Membrane</keyword>
<feature type="transmembrane region" description="Helical" evidence="4">
    <location>
        <begin position="6"/>
        <end position="23"/>
    </location>
</feature>
<dbReference type="GO" id="GO:0008194">
    <property type="term" value="F:UDP-glycosyltransferase activity"/>
    <property type="evidence" value="ECO:0007669"/>
    <property type="project" value="InterPro"/>
</dbReference>
<evidence type="ECO:0008006" key="7">
    <source>
        <dbReference type="Google" id="ProtNLM"/>
    </source>
</evidence>
<evidence type="ECO:0000256" key="4">
    <source>
        <dbReference type="SAM" id="Phobius"/>
    </source>
</evidence>
<dbReference type="Proteomes" id="UP000708208">
    <property type="component" value="Unassembled WGS sequence"/>
</dbReference>
<dbReference type="PROSITE" id="PS00375">
    <property type="entry name" value="UDPGT"/>
    <property type="match status" value="1"/>
</dbReference>
<keyword evidence="4" id="KW-0812">Transmembrane</keyword>
<keyword evidence="6" id="KW-1185">Reference proteome</keyword>
<keyword evidence="2" id="KW-0328">Glycosyltransferase</keyword>
<dbReference type="PANTHER" id="PTHR48043:SF159">
    <property type="entry name" value="EG:EG0003.4 PROTEIN-RELATED"/>
    <property type="match status" value="1"/>
</dbReference>
<name>A0A8J2KD81_9HEXA</name>
<keyword evidence="3" id="KW-0808">Transferase</keyword>
<evidence type="ECO:0000256" key="1">
    <source>
        <dbReference type="ARBA" id="ARBA00009995"/>
    </source>
</evidence>
<sequence>MRASTFWLESILIIIIIIIFTLTNGSHGSKILFFIGLGTPSHRVAMQPLATKLADIGHEVTFLSSIEPQELNPKIREVRLESAFKTFADHNSGVMAHSLKQRINNKYYEYLFEGTHLWDLFCIQYEAFLYNREFLEFVRESHYDLIITDYNVKEVAHAIGHVMGSKMIWFSTAGAQFHLDFELLGLPIESSWLPDLTLGSPYSFIPDHFIYACNSLSWYFSFYSYFLPKVNKIVWNSLGEGVPSMDEMYANVDLVFLNEHFSYAYPRSLPPFVVPIGGMHCKDTNSSLIQMKSASAQKILGFISKTKFQGFIYVSLGSFIDTSKIPRMLSDALFETFALFENTAFLVKWGQDVPESLPSNTLIMSWFPQQEILAHQKCKGFVTQGGAMSFQQAVHNEVPVIVIPAWWDQSNIGRRSAELGIGVHLEMPAVAKESLKTAINDILRNESYAQNMKLVSARSKDRPMEAKNLAVWWTDQARVYTPQLVPFQTMSTLWKHRFLIFILPLLACIPLSANAARILFFLGIGSQSHRVAMQPLATKLAEIGHEVTFLSHIKPSVPNPNITEFFPESASKILSSTVSDISVDAIQGRLKQKYYDPFQTPEIVWEYSMKGQEATVLNPEFQTWLRETDFDLIIYDSPLREMALGIGYKKKAKVIAFVTMAVHPPGDFDFLGLPVESSWLPDYSMGSQYSFIPHHFVNTYSTLSWYLSYKWYYIPRMDSALKTLFQEDLPSIDDLIRKIDLVFVNEHFSSSFPRSLPPFVVPIGGLHCKESKGILPLDMETFLKTKDRFVYISFGSAIKVSALPVETQKMLFNTVEAIDDTNFLWKWEGDIPKNLPKNVFAMNWFPQQDVLAHPKCKGFMTQGGVMSFQQASYHGVPIIVVPIWSDQNYVAHSAVYQGTGLHLELSEITGETLTTAIRQILDVKSYLQNAKAVSRRFKDRPMSPIDTAIWWTDLLNNQSSFAFISSLHKISPFHECYFKDYSTC</sequence>
<accession>A0A8J2KD81</accession>
<dbReference type="AlphaFoldDB" id="A0A8J2KD81"/>
<dbReference type="OrthoDB" id="5835829at2759"/>
<dbReference type="CDD" id="cd03784">
    <property type="entry name" value="GT1_Gtf-like"/>
    <property type="match status" value="2"/>
</dbReference>
<dbReference type="InterPro" id="IPR050271">
    <property type="entry name" value="UDP-glycosyltransferase"/>
</dbReference>
<dbReference type="InterPro" id="IPR002213">
    <property type="entry name" value="UDP_glucos_trans"/>
</dbReference>
<organism evidence="5 6">
    <name type="scientific">Allacma fusca</name>
    <dbReference type="NCBI Taxonomy" id="39272"/>
    <lineage>
        <taxon>Eukaryota</taxon>
        <taxon>Metazoa</taxon>
        <taxon>Ecdysozoa</taxon>
        <taxon>Arthropoda</taxon>
        <taxon>Hexapoda</taxon>
        <taxon>Collembola</taxon>
        <taxon>Symphypleona</taxon>
        <taxon>Sminthuridae</taxon>
        <taxon>Allacma</taxon>
    </lineage>
</organism>
<gene>
    <name evidence="5" type="ORF">AFUS01_LOCUS25198</name>
</gene>
<evidence type="ECO:0000313" key="5">
    <source>
        <dbReference type="EMBL" id="CAG7786638.1"/>
    </source>
</evidence>
<comment type="similarity">
    <text evidence="1">Belongs to the UDP-glycosyltransferase family.</text>
</comment>
<evidence type="ECO:0000256" key="2">
    <source>
        <dbReference type="ARBA" id="ARBA00022676"/>
    </source>
</evidence>
<dbReference type="EMBL" id="CAJVCH010322069">
    <property type="protein sequence ID" value="CAG7786638.1"/>
    <property type="molecule type" value="Genomic_DNA"/>
</dbReference>
<dbReference type="Pfam" id="PF00201">
    <property type="entry name" value="UDPGT"/>
    <property type="match status" value="2"/>
</dbReference>
<dbReference type="PANTHER" id="PTHR48043">
    <property type="entry name" value="EG:EG0003.4 PROTEIN-RELATED"/>
    <property type="match status" value="1"/>
</dbReference>
<reference evidence="5" key="1">
    <citation type="submission" date="2021-06" db="EMBL/GenBank/DDBJ databases">
        <authorList>
            <person name="Hodson N. C."/>
            <person name="Mongue J. A."/>
            <person name="Jaron S. K."/>
        </authorList>
    </citation>
    <scope>NUCLEOTIDE SEQUENCE</scope>
</reference>
<comment type="caution">
    <text evidence="5">The sequence shown here is derived from an EMBL/GenBank/DDBJ whole genome shotgun (WGS) entry which is preliminary data.</text>
</comment>
<evidence type="ECO:0000313" key="6">
    <source>
        <dbReference type="Proteomes" id="UP000708208"/>
    </source>
</evidence>
<protein>
    <recommendedName>
        <fullName evidence="7">UDP-glycosyltransferase</fullName>
    </recommendedName>
</protein>
<proteinExistence type="inferred from homology"/>
<dbReference type="FunFam" id="3.40.50.2000:FF:000021">
    <property type="entry name" value="UDP-glucuronosyltransferase"/>
    <property type="match status" value="2"/>
</dbReference>